<dbReference type="STRING" id="861299.J421_1716"/>
<dbReference type="AlphaFoldDB" id="W0RIN4"/>
<feature type="chain" id="PRO_5004794449" evidence="1">
    <location>
        <begin position="22"/>
        <end position="163"/>
    </location>
</feature>
<keyword evidence="4" id="KW-1185">Reference proteome</keyword>
<dbReference type="HOGENOM" id="CLU_042529_11_2_0"/>
<evidence type="ECO:0000259" key="2">
    <source>
        <dbReference type="PROSITE" id="PS51352"/>
    </source>
</evidence>
<feature type="domain" description="Thioredoxin" evidence="2">
    <location>
        <begin position="26"/>
        <end position="163"/>
    </location>
</feature>
<dbReference type="InterPro" id="IPR036249">
    <property type="entry name" value="Thioredoxin-like_sf"/>
</dbReference>
<dbReference type="PROSITE" id="PS51352">
    <property type="entry name" value="THIOREDOXIN_2"/>
    <property type="match status" value="1"/>
</dbReference>
<dbReference type="RefSeq" id="WP_025410762.1">
    <property type="nucleotide sequence ID" value="NZ_CP007128.1"/>
</dbReference>
<dbReference type="OrthoDB" id="9799347at2"/>
<dbReference type="eggNOG" id="COG0526">
    <property type="taxonomic scope" value="Bacteria"/>
</dbReference>
<gene>
    <name evidence="3" type="ORF">J421_1716</name>
</gene>
<feature type="signal peptide" evidence="1">
    <location>
        <begin position="1"/>
        <end position="21"/>
    </location>
</feature>
<dbReference type="Pfam" id="PF08534">
    <property type="entry name" value="Redoxin"/>
    <property type="match status" value="1"/>
</dbReference>
<accession>W0RIN4</accession>
<name>W0RIN4_9BACT</name>
<reference evidence="3 4" key="1">
    <citation type="journal article" date="2014" name="Genome Announc.">
        <title>Genome Sequence and Methylome of Soil Bacterium Gemmatirosa kalamazoonensis KBS708T, a Member of the Rarely Cultivated Gemmatimonadetes Phylum.</title>
        <authorList>
            <person name="Debruyn J.M."/>
            <person name="Radosevich M."/>
            <person name="Wommack K.E."/>
            <person name="Polson S.W."/>
            <person name="Hauser L.J."/>
            <person name="Fawaz M.N."/>
            <person name="Korlach J."/>
            <person name="Tsai Y.C."/>
        </authorList>
    </citation>
    <scope>NUCLEOTIDE SEQUENCE [LARGE SCALE GENOMIC DNA]</scope>
    <source>
        <strain evidence="3 4">KBS708</strain>
    </source>
</reference>
<dbReference type="InterPro" id="IPR050553">
    <property type="entry name" value="Thioredoxin_ResA/DsbE_sf"/>
</dbReference>
<proteinExistence type="predicted"/>
<dbReference type="PANTHER" id="PTHR42852">
    <property type="entry name" value="THIOL:DISULFIDE INTERCHANGE PROTEIN DSBE"/>
    <property type="match status" value="1"/>
</dbReference>
<dbReference type="GO" id="GO:0016491">
    <property type="term" value="F:oxidoreductase activity"/>
    <property type="evidence" value="ECO:0007669"/>
    <property type="project" value="InterPro"/>
</dbReference>
<keyword evidence="1" id="KW-0732">Signal</keyword>
<dbReference type="InterPro" id="IPR013740">
    <property type="entry name" value="Redoxin"/>
</dbReference>
<dbReference type="PANTHER" id="PTHR42852:SF17">
    <property type="entry name" value="THIOREDOXIN-LIKE PROTEIN HI_1115"/>
    <property type="match status" value="1"/>
</dbReference>
<dbReference type="SUPFAM" id="SSF52833">
    <property type="entry name" value="Thioredoxin-like"/>
    <property type="match status" value="1"/>
</dbReference>
<dbReference type="Gene3D" id="3.40.30.10">
    <property type="entry name" value="Glutaredoxin"/>
    <property type="match status" value="1"/>
</dbReference>
<evidence type="ECO:0000313" key="3">
    <source>
        <dbReference type="EMBL" id="AHG89253.1"/>
    </source>
</evidence>
<dbReference type="InterPro" id="IPR013766">
    <property type="entry name" value="Thioredoxin_domain"/>
</dbReference>
<dbReference type="KEGG" id="gba:J421_1716"/>
<evidence type="ECO:0000313" key="4">
    <source>
        <dbReference type="Proteomes" id="UP000019151"/>
    </source>
</evidence>
<dbReference type="CDD" id="cd02966">
    <property type="entry name" value="TlpA_like_family"/>
    <property type="match status" value="1"/>
</dbReference>
<dbReference type="Proteomes" id="UP000019151">
    <property type="component" value="Chromosome"/>
</dbReference>
<organism evidence="3 4">
    <name type="scientific">Gemmatirosa kalamazoonensis</name>
    <dbReference type="NCBI Taxonomy" id="861299"/>
    <lineage>
        <taxon>Bacteria</taxon>
        <taxon>Pseudomonadati</taxon>
        <taxon>Gemmatimonadota</taxon>
        <taxon>Gemmatimonadia</taxon>
        <taxon>Gemmatimonadales</taxon>
        <taxon>Gemmatimonadaceae</taxon>
        <taxon>Gemmatirosa</taxon>
    </lineage>
</organism>
<dbReference type="EMBL" id="CP007128">
    <property type="protein sequence ID" value="AHG89253.1"/>
    <property type="molecule type" value="Genomic_DNA"/>
</dbReference>
<dbReference type="InParanoid" id="W0RIN4"/>
<sequence>MRRLLLAAVSLLLAAPVAARAQDIGLEIGTQAPPAAVQTLDGKPANLSQFIGQGPVLIEFWATWCPNCRALEPQMQAVARKYAGRLRIVGVAVSVNQSPERVRAYVAKHALPGTFVFDTKGAATGAYDVPATSYILVLDRAGKVVYTGQGSEQNLEAAIRKAL</sequence>
<protein>
    <submittedName>
        <fullName evidence="3">Redoxin domain protein</fullName>
    </submittedName>
</protein>
<evidence type="ECO:0000256" key="1">
    <source>
        <dbReference type="SAM" id="SignalP"/>
    </source>
</evidence>